<dbReference type="GO" id="GO:0099152">
    <property type="term" value="P:regulation of neurotransmitter receptor transport, endosome to postsynaptic membrane"/>
    <property type="evidence" value="ECO:0007669"/>
    <property type="project" value="TreeGrafter"/>
</dbReference>
<dbReference type="OrthoDB" id="6269447at2759"/>
<feature type="region of interest" description="Disordered" evidence="2">
    <location>
        <begin position="161"/>
        <end position="205"/>
    </location>
</feature>
<dbReference type="PANTHER" id="PTHR18978:SF1">
    <property type="entry name" value="GRIP1-ASSOCIATED PROTEIN 1"/>
    <property type="match status" value="1"/>
</dbReference>
<dbReference type="GO" id="GO:0098887">
    <property type="term" value="P:neurotransmitter receptor transport, endosome to postsynaptic membrane"/>
    <property type="evidence" value="ECO:0007669"/>
    <property type="project" value="TreeGrafter"/>
</dbReference>
<proteinExistence type="predicted"/>
<dbReference type="EnsemblMetazoa" id="XM_028660909.1">
    <property type="protein sequence ID" value="XP_028516710.1"/>
    <property type="gene ID" value="LOC110245214"/>
</dbReference>
<dbReference type="GO" id="GO:0098978">
    <property type="term" value="C:glutamatergic synapse"/>
    <property type="evidence" value="ECO:0007669"/>
    <property type="project" value="TreeGrafter"/>
</dbReference>
<evidence type="ECO:0000313" key="4">
    <source>
        <dbReference type="Proteomes" id="UP000887567"/>
    </source>
</evidence>
<evidence type="ECO:0000256" key="1">
    <source>
        <dbReference type="SAM" id="Coils"/>
    </source>
</evidence>
<dbReference type="InterPro" id="IPR026204">
    <property type="entry name" value="GRIPAP1"/>
</dbReference>
<dbReference type="RefSeq" id="XP_028516710.1">
    <property type="nucleotide sequence ID" value="XM_028660909.1"/>
</dbReference>
<evidence type="ECO:0000313" key="3">
    <source>
        <dbReference type="EnsemblMetazoa" id="XP_028516710.1"/>
    </source>
</evidence>
<dbReference type="GO" id="GO:1905244">
    <property type="term" value="P:regulation of modification of synaptic structure"/>
    <property type="evidence" value="ECO:0007669"/>
    <property type="project" value="TreeGrafter"/>
</dbReference>
<feature type="coiled-coil region" evidence="1">
    <location>
        <begin position="299"/>
        <end position="358"/>
    </location>
</feature>
<sequence length="363" mass="41946">MAQSLSAEEFGRIQEQIIELRTLNYELEAQNQRQDSEIKNLQDKLLSQEKELQKSQKIINKSKQKKEYSLLLEENESLQRQFQSQEENFKLQNQTLLLEITRLNEENDSLKKDFEKLHKTGSQENSSNDAEIIRLRAENVALQKSLASAQERYDQELEALQKNSKQATEEENVENKITELEIKDSSTEPLNITDGDSNSNNENDDVNNKLQYILNEELNELSIKIQSLQTKDVQVNGDIGSEDNTKETENHTIDVEIQSVKDRIVTAISPLLSADSKVNGNARISKESFQQSEAKVLSLERQVKEMSGLQLRLDTELEEKHLLQEQLLQREESSQKEIAQQKDDISKLTDKLKKKQERLLNMF</sequence>
<accession>A0A913YMK6</accession>
<dbReference type="PANTHER" id="PTHR18978">
    <property type="entry name" value="GRIP-1 ASSOCIATED PROTEIN 1"/>
    <property type="match status" value="1"/>
</dbReference>
<dbReference type="KEGG" id="epa:110245214"/>
<reference evidence="3" key="1">
    <citation type="submission" date="2022-11" db="UniProtKB">
        <authorList>
            <consortium name="EnsemblMetazoa"/>
        </authorList>
    </citation>
    <scope>IDENTIFICATION</scope>
</reference>
<keyword evidence="4" id="KW-1185">Reference proteome</keyword>
<dbReference type="GO" id="GO:0098837">
    <property type="term" value="C:postsynaptic recycling endosome"/>
    <property type="evidence" value="ECO:0007669"/>
    <property type="project" value="TreeGrafter"/>
</dbReference>
<dbReference type="Proteomes" id="UP000887567">
    <property type="component" value="Unplaced"/>
</dbReference>
<feature type="compositionally biased region" description="Basic and acidic residues" evidence="2">
    <location>
        <begin position="173"/>
        <end position="186"/>
    </location>
</feature>
<protein>
    <submittedName>
        <fullName evidence="3">Uncharacterized protein</fullName>
    </submittedName>
</protein>
<dbReference type="GO" id="GO:0098998">
    <property type="term" value="C:extrinsic component of postsynaptic early endosome membrane"/>
    <property type="evidence" value="ECO:0007669"/>
    <property type="project" value="TreeGrafter"/>
</dbReference>
<keyword evidence="1" id="KW-0175">Coiled coil</keyword>
<dbReference type="GeneID" id="110245214"/>
<evidence type="ECO:0000256" key="2">
    <source>
        <dbReference type="SAM" id="MobiDB-lite"/>
    </source>
</evidence>
<organism evidence="3 4">
    <name type="scientific">Exaiptasia diaphana</name>
    <name type="common">Tropical sea anemone</name>
    <name type="synonym">Aiptasia pulchella</name>
    <dbReference type="NCBI Taxonomy" id="2652724"/>
    <lineage>
        <taxon>Eukaryota</taxon>
        <taxon>Metazoa</taxon>
        <taxon>Cnidaria</taxon>
        <taxon>Anthozoa</taxon>
        <taxon>Hexacorallia</taxon>
        <taxon>Actiniaria</taxon>
        <taxon>Aiptasiidae</taxon>
        <taxon>Exaiptasia</taxon>
    </lineage>
</organism>
<dbReference type="GO" id="GO:0099158">
    <property type="term" value="P:regulation of recycling endosome localization within postsynapse"/>
    <property type="evidence" value="ECO:0007669"/>
    <property type="project" value="TreeGrafter"/>
</dbReference>
<dbReference type="AlphaFoldDB" id="A0A913YMK6"/>
<name>A0A913YMK6_EXADI</name>